<name>A0A1H7QBL4_9PROT</name>
<keyword evidence="3 5" id="KW-0717">Septation</keyword>
<dbReference type="InterPro" id="IPR036268">
    <property type="entry name" value="ZapD_sf"/>
</dbReference>
<dbReference type="Gene3D" id="2.60.440.10">
    <property type="entry name" value="YacF-like domains"/>
    <property type="match status" value="1"/>
</dbReference>
<comment type="function">
    <text evidence="5">Cell division factor that enhances FtsZ-ring assembly. Directly interacts with FtsZ and promotes bundling of FtsZ protofilaments, with a reduction in FtsZ GTPase activity.</text>
</comment>
<comment type="subcellular location">
    <subcellularLocation>
        <location evidence="5">Cytoplasm</location>
    </subcellularLocation>
    <text evidence="5">Localizes to mid-cell in an FtsZ-dependent manner.</text>
</comment>
<keyword evidence="4 5" id="KW-0131">Cell cycle</keyword>
<evidence type="ECO:0000256" key="3">
    <source>
        <dbReference type="ARBA" id="ARBA00023210"/>
    </source>
</evidence>
<organism evidence="6 7">
    <name type="scientific">Nitrosovibrio tenuis</name>
    <dbReference type="NCBI Taxonomy" id="1233"/>
    <lineage>
        <taxon>Bacteria</taxon>
        <taxon>Pseudomonadati</taxon>
        <taxon>Pseudomonadota</taxon>
        <taxon>Betaproteobacteria</taxon>
        <taxon>Nitrosomonadales</taxon>
        <taxon>Nitrosomonadaceae</taxon>
        <taxon>Nitrosovibrio</taxon>
    </lineage>
</organism>
<evidence type="ECO:0000256" key="1">
    <source>
        <dbReference type="ARBA" id="ARBA00022490"/>
    </source>
</evidence>
<dbReference type="HAMAP" id="MF_01092">
    <property type="entry name" value="ZapD"/>
    <property type="match status" value="1"/>
</dbReference>
<dbReference type="RefSeq" id="WP_090829274.1">
    <property type="nucleotide sequence ID" value="NZ_FOBH01000011.1"/>
</dbReference>
<dbReference type="SUPFAM" id="SSF160950">
    <property type="entry name" value="YacF-like"/>
    <property type="match status" value="1"/>
</dbReference>
<dbReference type="GO" id="GO:0043093">
    <property type="term" value="P:FtsZ-dependent cytokinesis"/>
    <property type="evidence" value="ECO:0007669"/>
    <property type="project" value="UniProtKB-UniRule"/>
</dbReference>
<evidence type="ECO:0000256" key="4">
    <source>
        <dbReference type="ARBA" id="ARBA00023306"/>
    </source>
</evidence>
<dbReference type="AlphaFoldDB" id="A0A1H7QBL4"/>
<dbReference type="EMBL" id="FOBH01000011">
    <property type="protein sequence ID" value="SEL45551.1"/>
    <property type="molecule type" value="Genomic_DNA"/>
</dbReference>
<dbReference type="InterPro" id="IPR027462">
    <property type="entry name" value="ZapD_C"/>
</dbReference>
<protein>
    <recommendedName>
        <fullName evidence="5">Cell division protein ZapD</fullName>
    </recommendedName>
    <alternativeName>
        <fullName evidence="5">Z ring-associated protein D</fullName>
    </alternativeName>
</protein>
<gene>
    <name evidence="5" type="primary">zapD</name>
    <name evidence="6" type="ORF">SAMN05216387_11167</name>
</gene>
<proteinExistence type="inferred from homology"/>
<comment type="similarity">
    <text evidence="5">Belongs to the ZapD family.</text>
</comment>
<dbReference type="NCBIfam" id="NF003656">
    <property type="entry name" value="PRK05287.1-4"/>
    <property type="match status" value="1"/>
</dbReference>
<dbReference type="GO" id="GO:0000917">
    <property type="term" value="P:division septum assembly"/>
    <property type="evidence" value="ECO:0007669"/>
    <property type="project" value="UniProtKB-KW"/>
</dbReference>
<evidence type="ECO:0000313" key="7">
    <source>
        <dbReference type="Proteomes" id="UP000198620"/>
    </source>
</evidence>
<dbReference type="PANTHER" id="PTHR39455:SF1">
    <property type="entry name" value="CELL DIVISION PROTEIN ZAPD"/>
    <property type="match status" value="1"/>
</dbReference>
<evidence type="ECO:0000256" key="2">
    <source>
        <dbReference type="ARBA" id="ARBA00022618"/>
    </source>
</evidence>
<accession>A0A1H7QBL4</accession>
<dbReference type="STRING" id="1233.SAMN05216387_11167"/>
<comment type="subunit">
    <text evidence="5">Interacts with FtsZ.</text>
</comment>
<dbReference type="InterPro" id="IPR009777">
    <property type="entry name" value="ZapD"/>
</dbReference>
<dbReference type="Proteomes" id="UP000198620">
    <property type="component" value="Unassembled WGS sequence"/>
</dbReference>
<keyword evidence="2 5" id="KW-0132">Cell division</keyword>
<reference evidence="6 7" key="1">
    <citation type="submission" date="2016-10" db="EMBL/GenBank/DDBJ databases">
        <authorList>
            <person name="de Groot N.N."/>
        </authorList>
    </citation>
    <scope>NUCLEOTIDE SEQUENCE [LARGE SCALE GENOMIC DNA]</scope>
    <source>
        <strain evidence="6 7">Nv1</strain>
    </source>
</reference>
<evidence type="ECO:0000313" key="6">
    <source>
        <dbReference type="EMBL" id="SEL45551.1"/>
    </source>
</evidence>
<dbReference type="GO" id="GO:0032153">
    <property type="term" value="C:cell division site"/>
    <property type="evidence" value="ECO:0007669"/>
    <property type="project" value="TreeGrafter"/>
</dbReference>
<dbReference type="OrthoDB" id="5294622at2"/>
<keyword evidence="1 5" id="KW-0963">Cytoplasm</keyword>
<sequence>MTCYEHPLNERIRTLLRLEDLFDRVAFFSAKEDAFEHHSALVTLFEILDVTSRADMKSDLLQELERQKHALEILRRNPGISEDALNQVLSNIQAASQNLLNMTGKIGEHMRENEWLMGIKQRAGIPGGACEFDLPSYHYWLHLDPALRRGDLNEWLAPLLPIAEGFRIVLHLLRNSGKTFRHTAYRGVFQQMGSGRIAHMLCLKVDENLPCIPEISANKYALNIRFVISGSRQKPKIYEEDVEFDLTFCNL</sequence>
<dbReference type="Gene3D" id="1.10.3900.10">
    <property type="entry name" value="YacF-like"/>
    <property type="match status" value="1"/>
</dbReference>
<dbReference type="PANTHER" id="PTHR39455">
    <property type="entry name" value="CELL DIVISION PROTEIN ZAPD"/>
    <property type="match status" value="1"/>
</dbReference>
<dbReference type="GO" id="GO:0005737">
    <property type="term" value="C:cytoplasm"/>
    <property type="evidence" value="ECO:0007669"/>
    <property type="project" value="UniProtKB-SubCell"/>
</dbReference>
<dbReference type="Pfam" id="PF07072">
    <property type="entry name" value="ZapD"/>
    <property type="match status" value="1"/>
</dbReference>
<evidence type="ECO:0000256" key="5">
    <source>
        <dbReference type="HAMAP-Rule" id="MF_01092"/>
    </source>
</evidence>
<keyword evidence="7" id="KW-1185">Reference proteome</keyword>